<evidence type="ECO:0000313" key="7">
    <source>
        <dbReference type="EMBL" id="SVA92257.1"/>
    </source>
</evidence>
<keyword evidence="2" id="KW-0479">Metal-binding</keyword>
<dbReference type="Pfam" id="PF02754">
    <property type="entry name" value="CCG"/>
    <property type="match status" value="2"/>
</dbReference>
<dbReference type="GO" id="GO:0046872">
    <property type="term" value="F:metal ion binding"/>
    <property type="evidence" value="ECO:0007669"/>
    <property type="project" value="UniProtKB-KW"/>
</dbReference>
<keyword evidence="1" id="KW-0004">4Fe-4S</keyword>
<proteinExistence type="predicted"/>
<keyword evidence="4" id="KW-0408">Iron</keyword>
<evidence type="ECO:0000256" key="2">
    <source>
        <dbReference type="ARBA" id="ARBA00022723"/>
    </source>
</evidence>
<reference evidence="7" key="1">
    <citation type="submission" date="2018-05" db="EMBL/GenBank/DDBJ databases">
        <authorList>
            <person name="Lanie J.A."/>
            <person name="Ng W.-L."/>
            <person name="Kazmierczak K.M."/>
            <person name="Andrzejewski T.M."/>
            <person name="Davidsen T.M."/>
            <person name="Wayne K.J."/>
            <person name="Tettelin H."/>
            <person name="Glass J.I."/>
            <person name="Rusch D."/>
            <person name="Podicherti R."/>
            <person name="Tsui H.-C.T."/>
            <person name="Winkler M.E."/>
        </authorList>
    </citation>
    <scope>NUCLEOTIDE SEQUENCE</scope>
</reference>
<evidence type="ECO:0000256" key="1">
    <source>
        <dbReference type="ARBA" id="ARBA00022485"/>
    </source>
</evidence>
<keyword evidence="3" id="KW-0677">Repeat</keyword>
<feature type="domain" description="Cysteine-rich" evidence="6">
    <location>
        <begin position="203"/>
        <end position="286"/>
    </location>
</feature>
<dbReference type="PANTHER" id="PTHR32479:SF19">
    <property type="entry name" value="ANAEROBIC GLYCEROL-3-PHOSPHATE DEHYDROGENASE SUBUNIT C"/>
    <property type="match status" value="1"/>
</dbReference>
<dbReference type="InterPro" id="IPR004017">
    <property type="entry name" value="Cys_rich_dom"/>
</dbReference>
<name>A0A381ZTW7_9ZZZZ</name>
<keyword evidence="5" id="KW-0411">Iron-sulfur</keyword>
<evidence type="ECO:0000256" key="4">
    <source>
        <dbReference type="ARBA" id="ARBA00023004"/>
    </source>
</evidence>
<organism evidence="7">
    <name type="scientific">marine metagenome</name>
    <dbReference type="NCBI Taxonomy" id="408172"/>
    <lineage>
        <taxon>unclassified sequences</taxon>
        <taxon>metagenomes</taxon>
        <taxon>ecological metagenomes</taxon>
    </lineage>
</organism>
<evidence type="ECO:0000256" key="5">
    <source>
        <dbReference type="ARBA" id="ARBA00023014"/>
    </source>
</evidence>
<evidence type="ECO:0000256" key="3">
    <source>
        <dbReference type="ARBA" id="ARBA00022737"/>
    </source>
</evidence>
<dbReference type="GO" id="GO:0051539">
    <property type="term" value="F:4 iron, 4 sulfur cluster binding"/>
    <property type="evidence" value="ECO:0007669"/>
    <property type="project" value="UniProtKB-KW"/>
</dbReference>
<feature type="domain" description="Cysteine-rich" evidence="6">
    <location>
        <begin position="333"/>
        <end position="411"/>
    </location>
</feature>
<gene>
    <name evidence="7" type="ORF">METZ01_LOCUS145111</name>
</gene>
<dbReference type="GO" id="GO:0016491">
    <property type="term" value="F:oxidoreductase activity"/>
    <property type="evidence" value="ECO:0007669"/>
    <property type="project" value="UniProtKB-ARBA"/>
</dbReference>
<evidence type="ECO:0000259" key="6">
    <source>
        <dbReference type="Pfam" id="PF02754"/>
    </source>
</evidence>
<dbReference type="EMBL" id="UINC01022503">
    <property type="protein sequence ID" value="SVA92257.1"/>
    <property type="molecule type" value="Genomic_DNA"/>
</dbReference>
<protein>
    <recommendedName>
        <fullName evidence="6">Cysteine-rich domain-containing protein</fullName>
    </recommendedName>
</protein>
<sequence>MSKEGSLESPTRHPIPWTNPDFLDPDKIDAELRRVFDICHGCRRCFNLCDSFPRLFDLIDDSSSGELDTVPSSDFKSVVDACTFCDMCFMTKCPYVPPHEFNLDFPHLMLRYRAAEQAQGASGFRETQLAMTDRNGKWARLVAGPANWATDEDNHSVRNFLSAVGGIHPQAALPKFHSKTLMDWSVNSPLLNSQAPAHGRKAVIYATCFANYNEPAMGKAARAVLAHNGVVTEMVYPSCCGMPQWERGNLEQVARNAEIVAAEMAPWIDQGHAVIALVPSCALMLKFEWPLLLPDHEDVRRLADATHDISEYIAVLAKEDGLADGLKPLDGGVTLHLACHARAQNMGAKGAEMLRLIPDTEVNVVERCSGHGGAWGIMKDNFEVALKVGKPAARQALKAENAWVVSECPLAATHLRQSMERLTDDVPQTVQHPIILMAHAYGLQSAESPGS</sequence>
<accession>A0A381ZTW7</accession>
<dbReference type="SUPFAM" id="SSF54862">
    <property type="entry name" value="4Fe-4S ferredoxins"/>
    <property type="match status" value="1"/>
</dbReference>
<dbReference type="AlphaFoldDB" id="A0A381ZTW7"/>
<dbReference type="PANTHER" id="PTHR32479">
    <property type="entry name" value="GLYCOLATE OXIDASE IRON-SULFUR SUBUNIT"/>
    <property type="match status" value="1"/>
</dbReference>